<evidence type="ECO:0000313" key="3">
    <source>
        <dbReference type="Proteomes" id="UP000027138"/>
    </source>
</evidence>
<dbReference type="Gene3D" id="3.30.420.10">
    <property type="entry name" value="Ribonuclease H-like superfamily/Ribonuclease H"/>
    <property type="match status" value="1"/>
</dbReference>
<evidence type="ECO:0000259" key="1">
    <source>
        <dbReference type="Pfam" id="PF13456"/>
    </source>
</evidence>
<dbReference type="GO" id="GO:0004523">
    <property type="term" value="F:RNA-DNA hybrid ribonuclease activity"/>
    <property type="evidence" value="ECO:0007669"/>
    <property type="project" value="InterPro"/>
</dbReference>
<dbReference type="Pfam" id="PF13456">
    <property type="entry name" value="RVT_3"/>
    <property type="match status" value="1"/>
</dbReference>
<dbReference type="Proteomes" id="UP000027138">
    <property type="component" value="Unassembled WGS sequence"/>
</dbReference>
<dbReference type="OrthoDB" id="852312at2759"/>
<feature type="domain" description="RNase H type-1" evidence="1">
    <location>
        <begin position="8"/>
        <end position="89"/>
    </location>
</feature>
<gene>
    <name evidence="2" type="ORF">JCGZ_08269</name>
</gene>
<accession>A0A067KRD9</accession>
<dbReference type="InterPro" id="IPR002156">
    <property type="entry name" value="RNaseH_domain"/>
</dbReference>
<dbReference type="InterPro" id="IPR036397">
    <property type="entry name" value="RNaseH_sf"/>
</dbReference>
<reference evidence="2 3" key="1">
    <citation type="journal article" date="2014" name="PLoS ONE">
        <title>Global Analysis of Gene Expression Profiles in Physic Nut (Jatropha curcas L.) Seedlings Exposed to Salt Stress.</title>
        <authorList>
            <person name="Zhang L."/>
            <person name="Zhang C."/>
            <person name="Wu P."/>
            <person name="Chen Y."/>
            <person name="Li M."/>
            <person name="Jiang H."/>
            <person name="Wu G."/>
        </authorList>
    </citation>
    <scope>NUCLEOTIDE SEQUENCE [LARGE SCALE GENOMIC DNA]</scope>
    <source>
        <strain evidence="3">cv. GZQX0401</strain>
        <tissue evidence="2">Young leaves</tissue>
    </source>
</reference>
<dbReference type="PANTHER" id="PTHR47074">
    <property type="entry name" value="BNAC02G40300D PROTEIN"/>
    <property type="match status" value="1"/>
</dbReference>
<sequence length="95" mass="10724">MSVLGAHDPHTADAILFREALSWVKGKGMDRVLFETNSQMLVQALQRPLNDGTYFGSIVADCKLLIEELSHCSFCFMKRSANRVAHLLTTNVYYM</sequence>
<proteinExistence type="predicted"/>
<organism evidence="2 3">
    <name type="scientific">Jatropha curcas</name>
    <name type="common">Barbados nut</name>
    <dbReference type="NCBI Taxonomy" id="180498"/>
    <lineage>
        <taxon>Eukaryota</taxon>
        <taxon>Viridiplantae</taxon>
        <taxon>Streptophyta</taxon>
        <taxon>Embryophyta</taxon>
        <taxon>Tracheophyta</taxon>
        <taxon>Spermatophyta</taxon>
        <taxon>Magnoliopsida</taxon>
        <taxon>eudicotyledons</taxon>
        <taxon>Gunneridae</taxon>
        <taxon>Pentapetalae</taxon>
        <taxon>rosids</taxon>
        <taxon>fabids</taxon>
        <taxon>Malpighiales</taxon>
        <taxon>Euphorbiaceae</taxon>
        <taxon>Crotonoideae</taxon>
        <taxon>Jatropheae</taxon>
        <taxon>Jatropha</taxon>
    </lineage>
</organism>
<dbReference type="PANTHER" id="PTHR47074:SF11">
    <property type="entry name" value="REVERSE TRANSCRIPTASE-LIKE PROTEIN"/>
    <property type="match status" value="1"/>
</dbReference>
<name>A0A067KRD9_JATCU</name>
<dbReference type="InterPro" id="IPR052929">
    <property type="entry name" value="RNase_H-like_EbsB-rel"/>
</dbReference>
<keyword evidence="3" id="KW-1185">Reference proteome</keyword>
<dbReference type="EMBL" id="KK914398">
    <property type="protein sequence ID" value="KDP37578.1"/>
    <property type="molecule type" value="Genomic_DNA"/>
</dbReference>
<evidence type="ECO:0000313" key="2">
    <source>
        <dbReference type="EMBL" id="KDP37578.1"/>
    </source>
</evidence>
<protein>
    <recommendedName>
        <fullName evidence="1">RNase H type-1 domain-containing protein</fullName>
    </recommendedName>
</protein>
<dbReference type="GO" id="GO:0003676">
    <property type="term" value="F:nucleic acid binding"/>
    <property type="evidence" value="ECO:0007669"/>
    <property type="project" value="InterPro"/>
</dbReference>
<dbReference type="AlphaFoldDB" id="A0A067KRD9"/>
<dbReference type="STRING" id="180498.A0A067KRD9"/>